<protein>
    <submittedName>
        <fullName evidence="2">Uncharacterized protein</fullName>
    </submittedName>
</protein>
<gene>
    <name evidence="2" type="ORF">AAF712_012196</name>
</gene>
<comment type="caution">
    <text evidence="2">The sequence shown here is derived from an EMBL/GenBank/DDBJ whole genome shotgun (WGS) entry which is preliminary data.</text>
</comment>
<sequence>MANTSTAKDLLKNKPHRLATLTFSNGITAILLSEMRQFITPFENLHLPDAYQSLYSFASGSIISATASQPSTSKEPSSGPSRSSKSTSRKPKITGKAVQIPQATCDLFADLPSENMFIGPPILAWKDANKSINQGHPAKQEMLPGDNPQLKTVLPDPAIIVSDSKRQTNYLKPWTHIREPFLKQSQFSGGDEILIPLSSSVWRKVLSVPFHGIYKGSNTSDKQVRWHKEATEWLQKYAPGVDLIAPPDTMLDPARGRQLIRELSVPNFW</sequence>
<proteinExistence type="predicted"/>
<dbReference type="Proteomes" id="UP001437256">
    <property type="component" value="Unassembled WGS sequence"/>
</dbReference>
<dbReference type="EMBL" id="JBBXMP010000152">
    <property type="protein sequence ID" value="KAL0060996.1"/>
    <property type="molecule type" value="Genomic_DNA"/>
</dbReference>
<feature type="compositionally biased region" description="Low complexity" evidence="1">
    <location>
        <begin position="70"/>
        <end position="86"/>
    </location>
</feature>
<keyword evidence="3" id="KW-1185">Reference proteome</keyword>
<organism evidence="2 3">
    <name type="scientific">Marasmius tenuissimus</name>
    <dbReference type="NCBI Taxonomy" id="585030"/>
    <lineage>
        <taxon>Eukaryota</taxon>
        <taxon>Fungi</taxon>
        <taxon>Dikarya</taxon>
        <taxon>Basidiomycota</taxon>
        <taxon>Agaricomycotina</taxon>
        <taxon>Agaricomycetes</taxon>
        <taxon>Agaricomycetidae</taxon>
        <taxon>Agaricales</taxon>
        <taxon>Marasmiineae</taxon>
        <taxon>Marasmiaceae</taxon>
        <taxon>Marasmius</taxon>
    </lineage>
</organism>
<evidence type="ECO:0000313" key="3">
    <source>
        <dbReference type="Proteomes" id="UP001437256"/>
    </source>
</evidence>
<reference evidence="2 3" key="1">
    <citation type="submission" date="2024-05" db="EMBL/GenBank/DDBJ databases">
        <title>A draft genome resource for the thread blight pathogen Marasmius tenuissimus strain MS-2.</title>
        <authorList>
            <person name="Yulfo-Soto G.E."/>
            <person name="Baruah I.K."/>
            <person name="Amoako-Attah I."/>
            <person name="Bukari Y."/>
            <person name="Meinhardt L.W."/>
            <person name="Bailey B.A."/>
            <person name="Cohen S.P."/>
        </authorList>
    </citation>
    <scope>NUCLEOTIDE SEQUENCE [LARGE SCALE GENOMIC DNA]</scope>
    <source>
        <strain evidence="2 3">MS-2</strain>
    </source>
</reference>
<evidence type="ECO:0000313" key="2">
    <source>
        <dbReference type="EMBL" id="KAL0060996.1"/>
    </source>
</evidence>
<accession>A0ABR2ZH45</accession>
<evidence type="ECO:0000256" key="1">
    <source>
        <dbReference type="SAM" id="MobiDB-lite"/>
    </source>
</evidence>
<name>A0ABR2ZH45_9AGAR</name>
<feature type="region of interest" description="Disordered" evidence="1">
    <location>
        <begin position="66"/>
        <end position="96"/>
    </location>
</feature>